<comment type="caution">
    <text evidence="1">The sequence shown here is derived from an EMBL/GenBank/DDBJ whole genome shotgun (WGS) entry which is preliminary data.</text>
</comment>
<dbReference type="AlphaFoldDB" id="A0A951PN92"/>
<sequence>MKILNQVLSALDNPDQDATSGQMAVMLNTVQQLGDTYSTDLLTVRSMLSIVGNHIRSALQQKRTTEGTAQAEAVVDRYSGTYPNDQAVNVLFSSPQVEGIVQEIANRTGLNAATIRDMLPILVPLVLNFLKTGSKAQHSEGGNPVLNAFLDADGDRDIDIADAILLAGRHVGG</sequence>
<dbReference type="Proteomes" id="UP000753908">
    <property type="component" value="Unassembled WGS sequence"/>
</dbReference>
<proteinExistence type="predicted"/>
<dbReference type="EMBL" id="JAHHIF010000029">
    <property type="protein sequence ID" value="MBW4546726.1"/>
    <property type="molecule type" value="Genomic_DNA"/>
</dbReference>
<evidence type="ECO:0000313" key="1">
    <source>
        <dbReference type="EMBL" id="MBW4546726.1"/>
    </source>
</evidence>
<organism evidence="1 2">
    <name type="scientific">Symplocastrum torsivum CPER-KK1</name>
    <dbReference type="NCBI Taxonomy" id="450513"/>
    <lineage>
        <taxon>Bacteria</taxon>
        <taxon>Bacillati</taxon>
        <taxon>Cyanobacteriota</taxon>
        <taxon>Cyanophyceae</taxon>
        <taxon>Oscillatoriophycideae</taxon>
        <taxon>Oscillatoriales</taxon>
        <taxon>Microcoleaceae</taxon>
        <taxon>Symplocastrum</taxon>
    </lineage>
</organism>
<protein>
    <recommendedName>
        <fullName evidence="3">DUF937 domain-containing protein</fullName>
    </recommendedName>
</protein>
<gene>
    <name evidence="1" type="ORF">KME25_20120</name>
</gene>
<evidence type="ECO:0000313" key="2">
    <source>
        <dbReference type="Proteomes" id="UP000753908"/>
    </source>
</evidence>
<accession>A0A951PN92</accession>
<reference evidence="1" key="1">
    <citation type="submission" date="2021-05" db="EMBL/GenBank/DDBJ databases">
        <authorList>
            <person name="Pietrasiak N."/>
            <person name="Ward R."/>
            <person name="Stajich J.E."/>
            <person name="Kurbessoian T."/>
        </authorList>
    </citation>
    <scope>NUCLEOTIDE SEQUENCE</scope>
    <source>
        <strain evidence="1">CPER-KK1</strain>
    </source>
</reference>
<name>A0A951PN92_9CYAN</name>
<evidence type="ECO:0008006" key="3">
    <source>
        <dbReference type="Google" id="ProtNLM"/>
    </source>
</evidence>
<reference evidence="1" key="2">
    <citation type="journal article" date="2022" name="Microbiol. Resour. Announc.">
        <title>Metagenome Sequencing to Explore Phylogenomics of Terrestrial Cyanobacteria.</title>
        <authorList>
            <person name="Ward R.D."/>
            <person name="Stajich J.E."/>
            <person name="Johansen J.R."/>
            <person name="Huntemann M."/>
            <person name="Clum A."/>
            <person name="Foster B."/>
            <person name="Foster B."/>
            <person name="Roux S."/>
            <person name="Palaniappan K."/>
            <person name="Varghese N."/>
            <person name="Mukherjee S."/>
            <person name="Reddy T.B.K."/>
            <person name="Daum C."/>
            <person name="Copeland A."/>
            <person name="Chen I.A."/>
            <person name="Ivanova N.N."/>
            <person name="Kyrpides N.C."/>
            <person name="Shapiro N."/>
            <person name="Eloe-Fadrosh E.A."/>
            <person name="Pietrasiak N."/>
        </authorList>
    </citation>
    <scope>NUCLEOTIDE SEQUENCE</scope>
    <source>
        <strain evidence="1">CPER-KK1</strain>
    </source>
</reference>